<organism evidence="1 2">
    <name type="scientific">Pseudobutyrivibrio xylanivorans</name>
    <dbReference type="NCBI Taxonomy" id="185007"/>
    <lineage>
        <taxon>Bacteria</taxon>
        <taxon>Bacillati</taxon>
        <taxon>Bacillota</taxon>
        <taxon>Clostridia</taxon>
        <taxon>Lachnospirales</taxon>
        <taxon>Lachnospiraceae</taxon>
        <taxon>Pseudobutyrivibrio</taxon>
    </lineage>
</organism>
<evidence type="ECO:0000313" key="1">
    <source>
        <dbReference type="EMBL" id="SCZ77933.1"/>
    </source>
</evidence>
<dbReference type="InterPro" id="IPR022372">
    <property type="entry name" value="Accessory_SS_Asp1"/>
</dbReference>
<evidence type="ECO:0000313" key="2">
    <source>
        <dbReference type="Proteomes" id="UP000199428"/>
    </source>
</evidence>
<accession>A0A1G5RV47</accession>
<dbReference type="EMBL" id="FMWK01000004">
    <property type="protein sequence ID" value="SCZ77933.1"/>
    <property type="molecule type" value="Genomic_DNA"/>
</dbReference>
<dbReference type="RefSeq" id="WP_028246565.1">
    <property type="nucleotide sequence ID" value="NZ_FMWK01000004.1"/>
</dbReference>
<dbReference type="GO" id="GO:0015031">
    <property type="term" value="P:protein transport"/>
    <property type="evidence" value="ECO:0007669"/>
    <property type="project" value="InterPro"/>
</dbReference>
<sequence length="541" mass="63593">MLYFIPAWYQQNKWKELEQSWHTRRMHTEFDDTVKQVQMFHRSGMHDFRILLLSHTPNFRHFLHRQGVLHASYWSCFDAIQEVTKKKAVVFSFHNLNWPEGIEFVYTPFVVVAYLKNEKYAQIEFGEAGNPIEVAMYKNGLVSKRNIYDDRGFVSAMEVYDQGKLLYTDYLTEAGVAKLREYADDGRVEINPQNNTFLVFVDDEVETVEFSSLNYQNLGEVIREVFYTHILMNNEDDIFCIAMHDQNVLVANELIGREKCILSFYGDRYRIKDHPEAKELVKKAGYIITDSEATSRYLVRELGEEIENLIDISPYDSRMDFGISGELTVQKVLVPVDDLPEDRFKALIIQLATYLPQNENAMIHLFTRNATYNWPDVLLNRVADIVEEAGFDRRMVIPEEIEDDTAENDLDLEDEDEEEIPVRFFVEQCVDELSVSKCIREQRIMVDMRHNPDLYLQINCISTAIPQIIRRETQYMQNMYNGFVVKDFEQIPAALDYFLGSLANWNQAKVYSYEIAQKFTTRKLLEKWKEVRAYMEGQESK</sequence>
<protein>
    <submittedName>
        <fullName evidence="1">Accessory secretory protein Asp1</fullName>
    </submittedName>
</protein>
<dbReference type="AlphaFoldDB" id="A0A1G5RV47"/>
<dbReference type="Pfam" id="PF16993">
    <property type="entry name" value="Asp1"/>
    <property type="match status" value="1"/>
</dbReference>
<gene>
    <name evidence="1" type="ORF">SAMN02910350_01006</name>
</gene>
<proteinExistence type="predicted"/>
<reference evidence="1 2" key="1">
    <citation type="submission" date="2016-10" db="EMBL/GenBank/DDBJ databases">
        <authorList>
            <person name="de Groot N.N."/>
        </authorList>
    </citation>
    <scope>NUCLEOTIDE SEQUENCE [LARGE SCALE GENOMIC DNA]</scope>
    <source>
        <strain evidence="1 2">DSM 10317</strain>
    </source>
</reference>
<dbReference type="NCBIfam" id="TIGR03713">
    <property type="entry name" value="acc_sec_asp1"/>
    <property type="match status" value="1"/>
</dbReference>
<name>A0A1G5RV47_PSEXY</name>
<dbReference type="Proteomes" id="UP000199428">
    <property type="component" value="Unassembled WGS sequence"/>
</dbReference>